<sequence>MSNASSAYTYLNNLGYDALGEIEKPASYIYNSINIIHGHGMAGAVRCELTNGAYTWLYSYPRSVLASQDASFGNYNSTSLSRSKLLLYIACESAVSLNGYSMASAGYAKGAKCSIGFNNSVVGGDDWMRLFFQGISQNKTIQQSRDYADAMYKQDYPIYDESESPAGHSLKWGNANVRLRV</sequence>
<dbReference type="EMBL" id="CP135996">
    <property type="protein sequence ID" value="WOC31499.1"/>
    <property type="molecule type" value="Genomic_DNA"/>
</dbReference>
<protein>
    <submittedName>
        <fullName evidence="1">Uncharacterized protein</fullName>
    </submittedName>
</protein>
<evidence type="ECO:0000313" key="2">
    <source>
        <dbReference type="Proteomes" id="UP001300604"/>
    </source>
</evidence>
<name>A0AA97D8Z6_9FIRM</name>
<reference evidence="2" key="3">
    <citation type="submission" date="2024-06" db="EMBL/GenBank/DDBJ databases">
        <authorList>
            <person name="Zeng C."/>
        </authorList>
    </citation>
    <scope>NUCLEOTIDE SEQUENCE [LARGE SCALE GENOMIC DNA]</scope>
    <source>
        <strain evidence="2">ZCY20-5</strain>
    </source>
</reference>
<dbReference type="Proteomes" id="UP001300604">
    <property type="component" value="Chromosome"/>
</dbReference>
<reference evidence="2" key="1">
    <citation type="submission" date="2024-06" db="EMBL/GenBank/DDBJ databases">
        <title>Caproicibacterium argilliputei sp. nov, a novel caproic acid producing anaerobic bacterium isolated from pit mud.</title>
        <authorList>
            <person name="Zeng C."/>
        </authorList>
    </citation>
    <scope>NUCLEOTIDE SEQUENCE [LARGE SCALE GENOMIC DNA]</scope>
    <source>
        <strain evidence="2">ZCY20-5</strain>
    </source>
</reference>
<dbReference type="RefSeq" id="WP_275846242.1">
    <property type="nucleotide sequence ID" value="NZ_CP135996.1"/>
</dbReference>
<gene>
    <name evidence="1" type="ORF">PXC00_09780</name>
</gene>
<keyword evidence="2" id="KW-1185">Reference proteome</keyword>
<reference evidence="1 2" key="2">
    <citation type="submission" date="2024-06" db="EMBL/GenBank/DDBJ databases">
        <title>Caproicibacterium argilliputei sp. nov, a novel caproic acid producing anaerobic bacterium isolated from pit mud.</title>
        <authorList>
            <person name="Xia S."/>
        </authorList>
    </citation>
    <scope>NUCLEOTIDE SEQUENCE [LARGE SCALE GENOMIC DNA]</scope>
    <source>
        <strain evidence="1 2">ZCY20-5</strain>
    </source>
</reference>
<dbReference type="KEGG" id="carl:PXC00_09780"/>
<dbReference type="AlphaFoldDB" id="A0AA97D8Z6"/>
<evidence type="ECO:0000313" key="1">
    <source>
        <dbReference type="EMBL" id="WOC31499.1"/>
    </source>
</evidence>
<accession>A0AA97D8Z6</accession>
<proteinExistence type="predicted"/>
<organism evidence="1 2">
    <name type="scientific">Caproicibacterium argilliputei</name>
    <dbReference type="NCBI Taxonomy" id="3030016"/>
    <lineage>
        <taxon>Bacteria</taxon>
        <taxon>Bacillati</taxon>
        <taxon>Bacillota</taxon>
        <taxon>Clostridia</taxon>
        <taxon>Eubacteriales</taxon>
        <taxon>Oscillospiraceae</taxon>
        <taxon>Caproicibacterium</taxon>
    </lineage>
</organism>